<sequence>MSSFSAILALSALVATVSGSPLVVRSTCGSTPTASGSQTPLSQPLGITTASACQAACDANTSCLSFVFGMVGSTNECILYSVAASSVPSQSSTNLIVYDKACTSVPTVVPTTSNPTGAATSSSGSTTGSTTGST</sequence>
<dbReference type="OrthoDB" id="3793367at2759"/>
<dbReference type="Proteomes" id="UP000469558">
    <property type="component" value="Unassembled WGS sequence"/>
</dbReference>
<keyword evidence="5" id="KW-1185">Reference proteome</keyword>
<dbReference type="EMBL" id="QGMK01003063">
    <property type="protein sequence ID" value="TVY54463.1"/>
    <property type="molecule type" value="Genomic_DNA"/>
</dbReference>
<keyword evidence="2" id="KW-0732">Signal</keyword>
<feature type="region of interest" description="Disordered" evidence="1">
    <location>
        <begin position="112"/>
        <end position="134"/>
    </location>
</feature>
<reference evidence="4 5" key="1">
    <citation type="submission" date="2018-05" db="EMBL/GenBank/DDBJ databases">
        <title>Genome sequencing and assembly of the regulated plant pathogen Lachnellula willkommii and related sister species for the development of diagnostic species identification markers.</title>
        <authorList>
            <person name="Giroux E."/>
            <person name="Bilodeau G."/>
        </authorList>
    </citation>
    <scope>NUCLEOTIDE SEQUENCE [LARGE SCALE GENOMIC DNA]</scope>
    <source>
        <strain evidence="4 5">CBS 268.59</strain>
    </source>
</reference>
<dbReference type="InterPro" id="IPR003609">
    <property type="entry name" value="Pan_app"/>
</dbReference>
<evidence type="ECO:0000259" key="3">
    <source>
        <dbReference type="PROSITE" id="PS50948"/>
    </source>
</evidence>
<protein>
    <recommendedName>
        <fullName evidence="3">Apple domain-containing protein</fullName>
    </recommendedName>
</protein>
<dbReference type="Pfam" id="PF00024">
    <property type="entry name" value="PAN_1"/>
    <property type="match status" value="1"/>
</dbReference>
<gene>
    <name evidence="4" type="ORF">LSUE1_G010357</name>
</gene>
<evidence type="ECO:0000256" key="1">
    <source>
        <dbReference type="SAM" id="MobiDB-lite"/>
    </source>
</evidence>
<evidence type="ECO:0000313" key="4">
    <source>
        <dbReference type="EMBL" id="TVY54463.1"/>
    </source>
</evidence>
<feature type="non-terminal residue" evidence="4">
    <location>
        <position position="134"/>
    </location>
</feature>
<proteinExistence type="predicted"/>
<organism evidence="4 5">
    <name type="scientific">Lachnellula suecica</name>
    <dbReference type="NCBI Taxonomy" id="602035"/>
    <lineage>
        <taxon>Eukaryota</taxon>
        <taxon>Fungi</taxon>
        <taxon>Dikarya</taxon>
        <taxon>Ascomycota</taxon>
        <taxon>Pezizomycotina</taxon>
        <taxon>Leotiomycetes</taxon>
        <taxon>Helotiales</taxon>
        <taxon>Lachnaceae</taxon>
        <taxon>Lachnellula</taxon>
    </lineage>
</organism>
<dbReference type="AlphaFoldDB" id="A0A8T9BVE2"/>
<evidence type="ECO:0000313" key="5">
    <source>
        <dbReference type="Proteomes" id="UP000469558"/>
    </source>
</evidence>
<feature type="signal peptide" evidence="2">
    <location>
        <begin position="1"/>
        <end position="19"/>
    </location>
</feature>
<dbReference type="SUPFAM" id="SSF57414">
    <property type="entry name" value="Hairpin loop containing domain-like"/>
    <property type="match status" value="1"/>
</dbReference>
<accession>A0A8T9BVE2</accession>
<feature type="chain" id="PRO_5035888342" description="Apple domain-containing protein" evidence="2">
    <location>
        <begin position="20"/>
        <end position="134"/>
    </location>
</feature>
<feature type="domain" description="Apple" evidence="3">
    <location>
        <begin position="28"/>
        <end position="102"/>
    </location>
</feature>
<dbReference type="PROSITE" id="PS50948">
    <property type="entry name" value="PAN"/>
    <property type="match status" value="1"/>
</dbReference>
<name>A0A8T9BVE2_9HELO</name>
<dbReference type="Gene3D" id="3.50.4.10">
    <property type="entry name" value="Hepatocyte Growth Factor"/>
    <property type="match status" value="1"/>
</dbReference>
<evidence type="ECO:0000256" key="2">
    <source>
        <dbReference type="SAM" id="SignalP"/>
    </source>
</evidence>
<comment type="caution">
    <text evidence="4">The sequence shown here is derived from an EMBL/GenBank/DDBJ whole genome shotgun (WGS) entry which is preliminary data.</text>
</comment>